<keyword evidence="2" id="KW-1185">Reference proteome</keyword>
<evidence type="ECO:0000313" key="1">
    <source>
        <dbReference type="EMBL" id="APW38994.1"/>
    </source>
</evidence>
<dbReference type="Proteomes" id="UP000186609">
    <property type="component" value="Chromosome"/>
</dbReference>
<organism evidence="1 2">
    <name type="scientific">Rhodoferax koreensis</name>
    <dbReference type="NCBI Taxonomy" id="1842727"/>
    <lineage>
        <taxon>Bacteria</taxon>
        <taxon>Pseudomonadati</taxon>
        <taxon>Pseudomonadota</taxon>
        <taxon>Betaproteobacteria</taxon>
        <taxon>Burkholderiales</taxon>
        <taxon>Comamonadaceae</taxon>
        <taxon>Rhodoferax</taxon>
    </lineage>
</organism>
<name>A0A1P8JZ17_9BURK</name>
<accession>A0A1P8JZ17</accession>
<dbReference type="EMBL" id="CP019236">
    <property type="protein sequence ID" value="APW38994.1"/>
    <property type="molecule type" value="Genomic_DNA"/>
</dbReference>
<protein>
    <submittedName>
        <fullName evidence="1">Uncharacterized protein</fullName>
    </submittedName>
</protein>
<gene>
    <name evidence="1" type="ORF">RD110_18750</name>
</gene>
<dbReference type="STRING" id="1842727.RD110_18750"/>
<proteinExistence type="predicted"/>
<dbReference type="AlphaFoldDB" id="A0A1P8JZ17"/>
<sequence>MNRANTYTTARVPYARAIGIDRTKGDPYQCPELGNTCHRPGAHVAHQAPSRVGDRLHHRDGRVTDLAGSLLYRKEAL</sequence>
<dbReference type="RefSeq" id="WP_076201031.1">
    <property type="nucleotide sequence ID" value="NZ_CP019236.1"/>
</dbReference>
<dbReference type="KEGG" id="rhy:RD110_18750"/>
<reference evidence="1 2" key="1">
    <citation type="submission" date="2017-01" db="EMBL/GenBank/DDBJ databases">
        <authorList>
            <person name="Mah S.A."/>
            <person name="Swanson W.J."/>
            <person name="Moy G.W."/>
            <person name="Vacquier V.D."/>
        </authorList>
    </citation>
    <scope>NUCLEOTIDE SEQUENCE [LARGE SCALE GENOMIC DNA]</scope>
    <source>
        <strain evidence="1 2">DCY110</strain>
    </source>
</reference>
<evidence type="ECO:0000313" key="2">
    <source>
        <dbReference type="Proteomes" id="UP000186609"/>
    </source>
</evidence>